<evidence type="ECO:0000256" key="1">
    <source>
        <dbReference type="ARBA" id="ARBA00009884"/>
    </source>
</evidence>
<dbReference type="RefSeq" id="XP_004254311.1">
    <property type="nucleotide sequence ID" value="XM_004254263.1"/>
</dbReference>
<dbReference type="Gene3D" id="3.40.50.2060">
    <property type="match status" value="1"/>
</dbReference>
<dbReference type="OMA" id="TMNIHIH"/>
<dbReference type="GeneID" id="14886330"/>
<dbReference type="InterPro" id="IPR036045">
    <property type="entry name" value="Sec1-like_sf"/>
</dbReference>
<dbReference type="SUPFAM" id="SSF56815">
    <property type="entry name" value="Sec1/munc18-like (SM) proteins"/>
    <property type="match status" value="1"/>
</dbReference>
<dbReference type="PIRSF" id="PIRSF005715">
    <property type="entry name" value="VPS45_Sec1"/>
    <property type="match status" value="1"/>
</dbReference>
<gene>
    <name evidence="2" type="ORF">EIN_098670</name>
</gene>
<dbReference type="GO" id="GO:0016192">
    <property type="term" value="P:vesicle-mediated transport"/>
    <property type="evidence" value="ECO:0007669"/>
    <property type="project" value="InterPro"/>
</dbReference>
<dbReference type="Gene3D" id="1.25.40.60">
    <property type="match status" value="1"/>
</dbReference>
<protein>
    <submittedName>
        <fullName evidence="2">Vacuolar protein sorting-associated protein, putative</fullName>
    </submittedName>
</protein>
<keyword evidence="3" id="KW-1185">Reference proteome</keyword>
<dbReference type="Gene3D" id="3.40.50.1910">
    <property type="match status" value="1"/>
</dbReference>
<dbReference type="InterPro" id="IPR043127">
    <property type="entry name" value="Sec-1-like_dom3a"/>
</dbReference>
<dbReference type="OrthoDB" id="10251230at2759"/>
<accession>A0A0A1U0V6</accession>
<organism evidence="2 3">
    <name type="scientific">Entamoeba invadens IP1</name>
    <dbReference type="NCBI Taxonomy" id="370355"/>
    <lineage>
        <taxon>Eukaryota</taxon>
        <taxon>Amoebozoa</taxon>
        <taxon>Evosea</taxon>
        <taxon>Archamoebae</taxon>
        <taxon>Mastigamoebida</taxon>
        <taxon>Entamoebidae</taxon>
        <taxon>Entamoeba</taxon>
    </lineage>
</organism>
<dbReference type="KEGG" id="eiv:EIN_098670"/>
<dbReference type="InterPro" id="IPR001619">
    <property type="entry name" value="Sec1-like"/>
</dbReference>
<dbReference type="EMBL" id="KB206860">
    <property type="protein sequence ID" value="ELP87540.1"/>
    <property type="molecule type" value="Genomic_DNA"/>
</dbReference>
<dbReference type="InterPro" id="IPR027482">
    <property type="entry name" value="Sec1-like_dom2"/>
</dbReference>
<proteinExistence type="inferred from homology"/>
<reference evidence="2 3" key="1">
    <citation type="submission" date="2012-10" db="EMBL/GenBank/DDBJ databases">
        <authorList>
            <person name="Zafar N."/>
            <person name="Inman J."/>
            <person name="Hall N."/>
            <person name="Lorenzi H."/>
            <person name="Caler E."/>
        </authorList>
    </citation>
    <scope>NUCLEOTIDE SEQUENCE [LARGE SCALE GENOMIC DNA]</scope>
    <source>
        <strain evidence="2 3">IP1</strain>
    </source>
</reference>
<evidence type="ECO:0000313" key="3">
    <source>
        <dbReference type="Proteomes" id="UP000014680"/>
    </source>
</evidence>
<dbReference type="Pfam" id="PF00995">
    <property type="entry name" value="Sec1"/>
    <property type="match status" value="1"/>
</dbReference>
<evidence type="ECO:0000313" key="2">
    <source>
        <dbReference type="EMBL" id="ELP87540.1"/>
    </source>
</evidence>
<name>A0A0A1U0V6_ENTIV</name>
<dbReference type="InterPro" id="IPR043154">
    <property type="entry name" value="Sec-1-like_dom1"/>
</dbReference>
<dbReference type="PANTHER" id="PTHR11679">
    <property type="entry name" value="VESICLE PROTEIN SORTING-ASSOCIATED"/>
    <property type="match status" value="1"/>
</dbReference>
<comment type="similarity">
    <text evidence="1">Belongs to the STXBP/unc-18/SEC1 family.</text>
</comment>
<dbReference type="Gene3D" id="3.90.830.10">
    <property type="entry name" value="Syntaxin Binding Protein 1, Chain A, domain 2"/>
    <property type="match status" value="1"/>
</dbReference>
<dbReference type="Proteomes" id="UP000014680">
    <property type="component" value="Unassembled WGS sequence"/>
</dbReference>
<sequence>MNLNGVYSLKGKQQENLVRFLSNDKWRVLVFDDFCSQLLSMYFVVADLRKCHITMLLFVIFYWYTLTYRNIEVERQQISDVDAIYFVQPTKTNIEKIVNDLQNHMYHTFTLLFTNSLSKNQLNFFTKSSKFSSITSIERICNCFCNFQMLEPTILSLEMKNSYSVYNTSDISNVLGTRVVRYLVDSLFSSIYTSRQIPLIKARSGTMEHFIAKELTSCIISFKKENPEYFLKKKHNREMLILTNRNYDMSAGLIHGWSYEALVKETCDCVGTKIKINDKWQYVNRESDIFKETKSGIISDVADRIIKETKTLETLKEEIKLSTTDFFERNGGMNEMMYMKAKQIEEEIDLQTNLARQVLNSVQSRQLDLLFSFEDNIMSKSKIENSALIEFAKKLTNTRDLLRLYYICFLNAFDVTEFEKLLSEKNIETKEKPIFEKLKEKQEFLRLSKKDNPARLSISKVVGTVIGTVAKLLPSDKKVPATLLVEAIANGKTLNEDIATFDPEDSETEVQNKNEKSDDITVFVVGGGSYTEFSNISNYAKKSGKRIMYATTEMVSGDNLMQQISSLVLN</sequence>
<dbReference type="AlphaFoldDB" id="A0A0A1U0V6"/>
<dbReference type="VEuPathDB" id="AmoebaDB:EIN_098670"/>